<feature type="binding site" evidence="12">
    <location>
        <position position="292"/>
    </location>
    <ligand>
        <name>[4Fe-4S] cluster</name>
        <dbReference type="ChEBI" id="CHEBI:49883"/>
        <label>2</label>
        <note>4Fe-4S-substrate</note>
    </ligand>
</feature>
<evidence type="ECO:0000256" key="6">
    <source>
        <dbReference type="ARBA" id="ARBA00023004"/>
    </source>
</evidence>
<comment type="function">
    <text evidence="12">Catalyzes the cyclization of GTP to (8S)-3',8-cyclo-7,8-dihydroguanosine 5'-triphosphate.</text>
</comment>
<dbReference type="PROSITE" id="PS01305">
    <property type="entry name" value="MOAA_NIFB_PQQE"/>
    <property type="match status" value="1"/>
</dbReference>
<feature type="binding site" evidence="12">
    <location>
        <position position="101"/>
    </location>
    <ligand>
        <name>S-adenosyl-L-methionine</name>
        <dbReference type="ChEBI" id="CHEBI:59789"/>
    </ligand>
</feature>
<evidence type="ECO:0000256" key="12">
    <source>
        <dbReference type="HAMAP-Rule" id="MF_01225"/>
    </source>
</evidence>
<evidence type="ECO:0000313" key="15">
    <source>
        <dbReference type="Proteomes" id="UP001325479"/>
    </source>
</evidence>
<evidence type="ECO:0000256" key="7">
    <source>
        <dbReference type="ARBA" id="ARBA00023014"/>
    </source>
</evidence>
<feature type="domain" description="Radical SAM core" evidence="13">
    <location>
        <begin position="34"/>
        <end position="258"/>
    </location>
</feature>
<dbReference type="GO" id="GO:0061798">
    <property type="term" value="F:GTP 3',8'-cyclase activity"/>
    <property type="evidence" value="ECO:0007669"/>
    <property type="project" value="UniProtKB-EC"/>
</dbReference>
<dbReference type="InterPro" id="IPR010505">
    <property type="entry name" value="MoaA_twitch"/>
</dbReference>
<feature type="binding site" evidence="12">
    <location>
        <position position="309"/>
    </location>
    <ligand>
        <name>[4Fe-4S] cluster</name>
        <dbReference type="ChEBI" id="CHEBI:49883"/>
        <label>2</label>
        <note>4Fe-4S-substrate</note>
    </ligand>
</feature>
<evidence type="ECO:0000256" key="4">
    <source>
        <dbReference type="ARBA" id="ARBA00022723"/>
    </source>
</evidence>
<dbReference type="SFLD" id="SFLDG01383">
    <property type="entry name" value="cyclic_pyranopterin_phosphate"/>
    <property type="match status" value="1"/>
</dbReference>
<evidence type="ECO:0000256" key="9">
    <source>
        <dbReference type="ARBA" id="ARBA00023150"/>
    </source>
</evidence>
<sequence>MSRRIILVADANALTVPRSAAGATSAPSGVLLDTLERPLRDLRISVTDRCNFRCVYCMPREVFDKDHPFLPHSALLTFEEIERVAKRFVAHGVEKIRLTGGEPLLRKNIEHLVERLAALTTPDGRPLDLTLTTNGSLLARKARSLKDAGLTRVTVSLDALDDALFRRMNDADFAVADVLDGIAAAEGVGLAPLKVNMVVKRGTNDAEILPLARHFRGSGIVLRFIEYMDVGTSNGWNMVEVLPSADVVARIHAQFPLVPLEAHSAAETAQRWAYADGAGEIGVISSVTRAFCGTCTRARLSTEGKVYLCLFASAGYDLRALVRGNATDDDVDDAIAHIWQGRADRYSQLRGSGAAQLPSGDGSRIEMSYIGG</sequence>
<dbReference type="Proteomes" id="UP001325479">
    <property type="component" value="Chromosome"/>
</dbReference>
<feature type="binding site" evidence="12">
    <location>
        <begin position="297"/>
        <end position="299"/>
    </location>
    <ligand>
        <name>GTP</name>
        <dbReference type="ChEBI" id="CHEBI:37565"/>
    </ligand>
</feature>
<dbReference type="Pfam" id="PF06463">
    <property type="entry name" value="Mob_synth_C"/>
    <property type="match status" value="1"/>
</dbReference>
<name>A0ABZ0WTI8_9BURK</name>
<feature type="binding site" evidence="12">
    <location>
        <position position="57"/>
    </location>
    <ligand>
        <name>[4Fe-4S] cluster</name>
        <dbReference type="ChEBI" id="CHEBI:49883"/>
        <label>1</label>
        <note>4Fe-4S-S-AdoMet</note>
    </ligand>
</feature>
<keyword evidence="4 12" id="KW-0479">Metal-binding</keyword>
<dbReference type="SUPFAM" id="SSF102114">
    <property type="entry name" value="Radical SAM enzymes"/>
    <property type="match status" value="1"/>
</dbReference>
<reference evidence="14 15" key="1">
    <citation type="submission" date="2023-12" db="EMBL/GenBank/DDBJ databases">
        <title>Genome sequencing and assembly of bacterial species from a model synthetic community.</title>
        <authorList>
            <person name="Hogle S.L."/>
        </authorList>
    </citation>
    <scope>NUCLEOTIDE SEQUENCE [LARGE SCALE GENOMIC DNA]</scope>
    <source>
        <strain evidence="14 15">HAMBI 2494</strain>
    </source>
</reference>
<accession>A0ABZ0WTI8</accession>
<dbReference type="RefSeq" id="WP_114810259.1">
    <property type="nucleotide sequence ID" value="NZ_CP139965.1"/>
</dbReference>
<feature type="binding site" evidence="12">
    <location>
        <position position="50"/>
    </location>
    <ligand>
        <name>[4Fe-4S] cluster</name>
        <dbReference type="ChEBI" id="CHEBI:49883"/>
        <label>1</label>
        <note>4Fe-4S-S-AdoMet</note>
    </ligand>
</feature>
<feature type="binding site" evidence="12">
    <location>
        <position position="132"/>
    </location>
    <ligand>
        <name>GTP</name>
        <dbReference type="ChEBI" id="CHEBI:37565"/>
    </ligand>
</feature>
<comment type="subunit">
    <text evidence="12">Monomer and homodimer.</text>
</comment>
<feature type="binding site" evidence="12">
    <location>
        <position position="43"/>
    </location>
    <ligand>
        <name>GTP</name>
        <dbReference type="ChEBI" id="CHEBI:37565"/>
    </ligand>
</feature>
<comment type="cofactor">
    <cofactor evidence="12">
        <name>[4Fe-4S] cluster</name>
        <dbReference type="ChEBI" id="CHEBI:49883"/>
    </cofactor>
    <text evidence="12">Binds 2 [4Fe-4S] clusters. Binds 1 [4Fe-4S] cluster coordinated with 3 cysteines and an exchangeable S-adenosyl-L-methionine and 1 [4Fe-4S] cluster coordinated with 3 cysteines and the GTP-derived substrate.</text>
</comment>
<proteinExistence type="inferred from homology"/>
<evidence type="ECO:0000256" key="11">
    <source>
        <dbReference type="ARBA" id="ARBA00048697"/>
    </source>
</evidence>
<dbReference type="SFLD" id="SFLDG01067">
    <property type="entry name" value="SPASM/twitch_domain_containing"/>
    <property type="match status" value="1"/>
</dbReference>
<dbReference type="Pfam" id="PF04055">
    <property type="entry name" value="Radical_SAM"/>
    <property type="match status" value="1"/>
</dbReference>
<dbReference type="SMART" id="SM00729">
    <property type="entry name" value="Elp3"/>
    <property type="match status" value="1"/>
</dbReference>
<keyword evidence="2 12" id="KW-0004">4Fe-4S</keyword>
<keyword evidence="7 12" id="KW-0411">Iron-sulfur</keyword>
<dbReference type="Gene3D" id="3.20.20.70">
    <property type="entry name" value="Aldolase class I"/>
    <property type="match status" value="1"/>
</dbReference>
<evidence type="ECO:0000256" key="10">
    <source>
        <dbReference type="ARBA" id="ARBA00023239"/>
    </source>
</evidence>
<keyword evidence="15" id="KW-1185">Reference proteome</keyword>
<organism evidence="14 15">
    <name type="scientific">Paraburkholderia kururiensis</name>
    <dbReference type="NCBI Taxonomy" id="984307"/>
    <lineage>
        <taxon>Bacteria</taxon>
        <taxon>Pseudomonadati</taxon>
        <taxon>Pseudomonadota</taxon>
        <taxon>Betaproteobacteria</taxon>
        <taxon>Burkholderiales</taxon>
        <taxon>Burkholderiaceae</taxon>
        <taxon>Paraburkholderia</taxon>
    </lineage>
</organism>
<dbReference type="InterPro" id="IPR007197">
    <property type="entry name" value="rSAM"/>
</dbReference>
<feature type="binding site" evidence="12">
    <location>
        <position position="295"/>
    </location>
    <ligand>
        <name>[4Fe-4S] cluster</name>
        <dbReference type="ChEBI" id="CHEBI:49883"/>
        <label>2</label>
        <note>4Fe-4S-substrate</note>
    </ligand>
</feature>
<comment type="catalytic activity">
    <reaction evidence="11 12">
        <text>GTP + AH2 + S-adenosyl-L-methionine = (8S)-3',8-cyclo-7,8-dihydroguanosine 5'-triphosphate + 5'-deoxyadenosine + L-methionine + A + H(+)</text>
        <dbReference type="Rhea" id="RHEA:49576"/>
        <dbReference type="ChEBI" id="CHEBI:13193"/>
        <dbReference type="ChEBI" id="CHEBI:15378"/>
        <dbReference type="ChEBI" id="CHEBI:17319"/>
        <dbReference type="ChEBI" id="CHEBI:17499"/>
        <dbReference type="ChEBI" id="CHEBI:37565"/>
        <dbReference type="ChEBI" id="CHEBI:57844"/>
        <dbReference type="ChEBI" id="CHEBI:59789"/>
        <dbReference type="ChEBI" id="CHEBI:131766"/>
        <dbReference type="EC" id="4.1.99.22"/>
    </reaction>
</comment>
<evidence type="ECO:0000256" key="3">
    <source>
        <dbReference type="ARBA" id="ARBA00022691"/>
    </source>
</evidence>
<dbReference type="CDD" id="cd01335">
    <property type="entry name" value="Radical_SAM"/>
    <property type="match status" value="1"/>
</dbReference>
<keyword evidence="3 12" id="KW-0949">S-adenosyl-L-methionine</keyword>
<dbReference type="EMBL" id="CP139965">
    <property type="protein sequence ID" value="WQD80712.1"/>
    <property type="molecule type" value="Genomic_DNA"/>
</dbReference>
<dbReference type="PANTHER" id="PTHR22960">
    <property type="entry name" value="MOLYBDOPTERIN COFACTOR SYNTHESIS PROTEIN A"/>
    <property type="match status" value="1"/>
</dbReference>
<feature type="binding site" evidence="12">
    <location>
        <position position="156"/>
    </location>
    <ligand>
        <name>S-adenosyl-L-methionine</name>
        <dbReference type="ChEBI" id="CHEBI:59789"/>
    </ligand>
</feature>
<dbReference type="EC" id="4.1.99.22" evidence="1 12"/>
<feature type="binding site" evidence="12">
    <location>
        <position position="97"/>
    </location>
    <ligand>
        <name>GTP</name>
        <dbReference type="ChEBI" id="CHEBI:37565"/>
    </ligand>
</feature>
<evidence type="ECO:0000259" key="13">
    <source>
        <dbReference type="PROSITE" id="PS51918"/>
    </source>
</evidence>
<evidence type="ECO:0000256" key="8">
    <source>
        <dbReference type="ARBA" id="ARBA00023134"/>
    </source>
</evidence>
<evidence type="ECO:0000313" key="14">
    <source>
        <dbReference type="EMBL" id="WQD80712.1"/>
    </source>
</evidence>
<feature type="binding site" evidence="12">
    <location>
        <position position="54"/>
    </location>
    <ligand>
        <name>[4Fe-4S] cluster</name>
        <dbReference type="ChEBI" id="CHEBI:49883"/>
        <label>1</label>
        <note>4Fe-4S-S-AdoMet</note>
    </ligand>
</feature>
<dbReference type="PANTHER" id="PTHR22960:SF0">
    <property type="entry name" value="MOLYBDENUM COFACTOR BIOSYNTHESIS PROTEIN 1"/>
    <property type="match status" value="1"/>
</dbReference>
<evidence type="ECO:0000256" key="1">
    <source>
        <dbReference type="ARBA" id="ARBA00012167"/>
    </source>
</evidence>
<comment type="pathway">
    <text evidence="12">Cofactor biosynthesis; molybdopterin biosynthesis.</text>
</comment>
<keyword evidence="9 12" id="KW-0501">Molybdenum cofactor biosynthesis</keyword>
<dbReference type="InterPro" id="IPR006638">
    <property type="entry name" value="Elp3/MiaA/NifB-like_rSAM"/>
</dbReference>
<dbReference type="CDD" id="cd21117">
    <property type="entry name" value="Twitch_MoaA"/>
    <property type="match status" value="1"/>
</dbReference>
<feature type="binding site" evidence="12">
    <location>
        <position position="228"/>
    </location>
    <ligand>
        <name>S-adenosyl-L-methionine</name>
        <dbReference type="ChEBI" id="CHEBI:59789"/>
    </ligand>
</feature>
<keyword evidence="8 12" id="KW-0342">GTP-binding</keyword>
<dbReference type="InterPro" id="IPR040064">
    <property type="entry name" value="MoaA-like"/>
</dbReference>
<keyword evidence="5 12" id="KW-0547">Nucleotide-binding</keyword>
<dbReference type="NCBIfam" id="TIGR02666">
    <property type="entry name" value="moaA"/>
    <property type="match status" value="1"/>
</dbReference>
<dbReference type="InterPro" id="IPR058240">
    <property type="entry name" value="rSAM_sf"/>
</dbReference>
<dbReference type="PROSITE" id="PS51918">
    <property type="entry name" value="RADICAL_SAM"/>
    <property type="match status" value="1"/>
</dbReference>
<evidence type="ECO:0000256" key="2">
    <source>
        <dbReference type="ARBA" id="ARBA00022485"/>
    </source>
</evidence>
<dbReference type="InterPro" id="IPR013785">
    <property type="entry name" value="Aldolase_TIM"/>
</dbReference>
<comment type="similarity">
    <text evidence="12">Belongs to the radical SAM superfamily. MoaA family.</text>
</comment>
<dbReference type="SFLD" id="SFLDS00029">
    <property type="entry name" value="Radical_SAM"/>
    <property type="match status" value="1"/>
</dbReference>
<dbReference type="InterPro" id="IPR000385">
    <property type="entry name" value="MoaA_NifB_PqqE_Fe-S-bd_CS"/>
</dbReference>
<dbReference type="InterPro" id="IPR050105">
    <property type="entry name" value="MoCo_biosynth_MoaA/MoaC"/>
</dbReference>
<keyword evidence="10 12" id="KW-0456">Lyase</keyword>
<dbReference type="InterPro" id="IPR013483">
    <property type="entry name" value="MoaA"/>
</dbReference>
<evidence type="ECO:0000256" key="5">
    <source>
        <dbReference type="ARBA" id="ARBA00022741"/>
    </source>
</evidence>
<feature type="binding site" evidence="12">
    <location>
        <position position="56"/>
    </location>
    <ligand>
        <name>S-adenosyl-L-methionine</name>
        <dbReference type="ChEBI" id="CHEBI:59789"/>
    </ligand>
</feature>
<protein>
    <recommendedName>
        <fullName evidence="1 12">GTP 3',8-cyclase</fullName>
        <ecNumber evidence="1 12">4.1.99.22</ecNumber>
    </recommendedName>
    <alternativeName>
        <fullName evidence="12">Molybdenum cofactor biosynthesis protein A</fullName>
    </alternativeName>
</protein>
<feature type="binding site" evidence="12">
    <location>
        <position position="194"/>
    </location>
    <ligand>
        <name>GTP</name>
        <dbReference type="ChEBI" id="CHEBI:37565"/>
    </ligand>
</feature>
<keyword evidence="6 12" id="KW-0408">Iron</keyword>
<dbReference type="HAMAP" id="MF_01225_B">
    <property type="entry name" value="MoaA_B"/>
    <property type="match status" value="1"/>
</dbReference>
<gene>
    <name evidence="12 14" type="primary">moaA</name>
    <name evidence="14" type="ORF">U0042_14065</name>
</gene>
<dbReference type="SFLD" id="SFLDG01386">
    <property type="entry name" value="main_SPASM_domain-containing"/>
    <property type="match status" value="1"/>
</dbReference>